<dbReference type="AlphaFoldDB" id="A0A7H8XN32"/>
<protein>
    <submittedName>
        <fullName evidence="3">Uncharacterized protein</fullName>
    </submittedName>
</protein>
<accession>A0A7H8XN32</accession>
<evidence type="ECO:0000313" key="4">
    <source>
        <dbReference type="Proteomes" id="UP000509335"/>
    </source>
</evidence>
<keyword evidence="2" id="KW-0812">Transmembrane</keyword>
<keyword evidence="2" id="KW-1133">Transmembrane helix</keyword>
<keyword evidence="2" id="KW-0472">Membrane</keyword>
<evidence type="ECO:0000313" key="3">
    <source>
        <dbReference type="EMBL" id="QLD25958.1"/>
    </source>
</evidence>
<evidence type="ECO:0000256" key="1">
    <source>
        <dbReference type="SAM" id="MobiDB-lite"/>
    </source>
</evidence>
<name>A0A7H8XN32_9ACTN</name>
<proteinExistence type="predicted"/>
<dbReference type="Proteomes" id="UP000509335">
    <property type="component" value="Chromosome"/>
</dbReference>
<feature type="compositionally biased region" description="Pro residues" evidence="1">
    <location>
        <begin position="171"/>
        <end position="180"/>
    </location>
</feature>
<gene>
    <name evidence="3" type="ORF">HXZ27_18505</name>
</gene>
<dbReference type="KEGG" id="mcab:HXZ27_18505"/>
<organism evidence="3 4">
    <name type="scientific">Micromonospora carbonacea</name>
    <dbReference type="NCBI Taxonomy" id="47853"/>
    <lineage>
        <taxon>Bacteria</taxon>
        <taxon>Bacillati</taxon>
        <taxon>Actinomycetota</taxon>
        <taxon>Actinomycetes</taxon>
        <taxon>Micromonosporales</taxon>
        <taxon>Micromonosporaceae</taxon>
        <taxon>Micromonospora</taxon>
    </lineage>
</organism>
<feature type="region of interest" description="Disordered" evidence="1">
    <location>
        <begin position="115"/>
        <end position="189"/>
    </location>
</feature>
<feature type="compositionally biased region" description="Gly residues" evidence="1">
    <location>
        <begin position="135"/>
        <end position="158"/>
    </location>
</feature>
<dbReference type="EMBL" id="CP058322">
    <property type="protein sequence ID" value="QLD25958.1"/>
    <property type="molecule type" value="Genomic_DNA"/>
</dbReference>
<feature type="compositionally biased region" description="Basic and acidic residues" evidence="1">
    <location>
        <begin position="1"/>
        <end position="32"/>
    </location>
</feature>
<feature type="compositionally biased region" description="Low complexity" evidence="1">
    <location>
        <begin position="159"/>
        <end position="170"/>
    </location>
</feature>
<feature type="transmembrane region" description="Helical" evidence="2">
    <location>
        <begin position="88"/>
        <end position="112"/>
    </location>
</feature>
<sequence length="270" mass="26063">MSFRQPDRPDLPADRAESDRLLDAARDPRAGDAGRPADPLTDLLAAAAALARPGELAGEEAALAAFRAARAAPASAPARPPRRRARGIGAVAWIGAVAATATAGVAVAAVGLDRADDAPRPPVPGTAPADPGVSGPTGAGPTGSGPTGGSSAPGGGDATPGDAGPGASPGAVPPPTPGRTPGPAGTRAAANLPGLCRAYLAKPAAQRAEALTTPGFAPLVDAAGGAAEVESYCRRLVPDAGPADPPAARPTHTGRPASKATPAPDPADQD</sequence>
<feature type="region of interest" description="Disordered" evidence="1">
    <location>
        <begin position="237"/>
        <end position="270"/>
    </location>
</feature>
<reference evidence="3 4" key="1">
    <citation type="submission" date="2020-07" db="EMBL/GenBank/DDBJ databases">
        <title>A bifunctional nitrone conjugated secondary metabolite targeting the ribosome.</title>
        <authorList>
            <person name="Limbrick E.M."/>
            <person name="Graf M."/>
            <person name="Derewacz D.K."/>
            <person name="Nguyen F."/>
            <person name="Spraggins J.M."/>
            <person name="Wieland M."/>
            <person name="Ynigez-Gutierrez A.E."/>
            <person name="Reisman B.J."/>
            <person name="Zinshteyn B."/>
            <person name="McCulloch K."/>
            <person name="Iverson T.M."/>
            <person name="Green R."/>
            <person name="Wilson D.N."/>
            <person name="Bachmann B.O."/>
        </authorList>
    </citation>
    <scope>NUCLEOTIDE SEQUENCE [LARGE SCALE GENOMIC DNA]</scope>
    <source>
        <strain evidence="4">aurantiaca</strain>
    </source>
</reference>
<evidence type="ECO:0000256" key="2">
    <source>
        <dbReference type="SAM" id="Phobius"/>
    </source>
</evidence>
<feature type="region of interest" description="Disordered" evidence="1">
    <location>
        <begin position="1"/>
        <end position="38"/>
    </location>
</feature>